<keyword evidence="2" id="KW-0328">Glycosyltransferase</keyword>
<dbReference type="Proteomes" id="UP001621964">
    <property type="component" value="Unassembled WGS sequence"/>
</dbReference>
<feature type="transmembrane region" description="Helical" evidence="1">
    <location>
        <begin position="216"/>
        <end position="236"/>
    </location>
</feature>
<gene>
    <name evidence="2" type="ORF">ACI43T_01695</name>
</gene>
<reference evidence="2 3" key="1">
    <citation type="submission" date="2024-11" db="EMBL/GenBank/DDBJ databases">
        <authorList>
            <person name="Mikucki A.G."/>
            <person name="Kahler C.M."/>
        </authorList>
    </citation>
    <scope>NUCLEOTIDE SEQUENCE [LARGE SCALE GENOMIC DNA]</scope>
    <source>
        <strain evidence="2 3">EXNM717</strain>
    </source>
</reference>
<keyword evidence="1" id="KW-0812">Transmembrane</keyword>
<proteinExistence type="predicted"/>
<evidence type="ECO:0000313" key="3">
    <source>
        <dbReference type="Proteomes" id="UP001621964"/>
    </source>
</evidence>
<feature type="transmembrane region" description="Helical" evidence="1">
    <location>
        <begin position="98"/>
        <end position="119"/>
    </location>
</feature>
<organism evidence="2 3">
    <name type="scientific">Neisseria oralis</name>
    <dbReference type="NCBI Taxonomy" id="1107316"/>
    <lineage>
        <taxon>Bacteria</taxon>
        <taxon>Pseudomonadati</taxon>
        <taxon>Pseudomonadota</taxon>
        <taxon>Betaproteobacteria</taxon>
        <taxon>Neisseriales</taxon>
        <taxon>Neisseriaceae</taxon>
        <taxon>Neisseria</taxon>
    </lineage>
</organism>
<feature type="transmembrane region" description="Helical" evidence="1">
    <location>
        <begin position="428"/>
        <end position="450"/>
    </location>
</feature>
<feature type="transmembrane region" description="Helical" evidence="1">
    <location>
        <begin position="181"/>
        <end position="204"/>
    </location>
</feature>
<comment type="caution">
    <text evidence="2">The sequence shown here is derived from an EMBL/GenBank/DDBJ whole genome shotgun (WGS) entry which is preliminary data.</text>
</comment>
<keyword evidence="3" id="KW-1185">Reference proteome</keyword>
<feature type="transmembrane region" description="Helical" evidence="1">
    <location>
        <begin position="271"/>
        <end position="289"/>
    </location>
</feature>
<sequence>MLTYTPPDSRKPAKTYEKPWLLLLMVFAWLWPGVFSHDLWNPAEPVVFTALEALRHGASPLIADVLGQADFKIPPVYLWTAAAFQNLLSPWAADAYSAARFASVFFTAAGLACCGFAGFNLLGRHHGRSVVLILAGCVGLLSMAHFLSGLSVTFAALSMILCGFSLAHKKVITGALLLGGGWALLSLSAGFLLTAVLVLTALLLPLHPQWRFKRYALTLVGAFAVGLPLMVVYPFLLHRLQPAAFDLWLNTRSLGAFGGLADFQMAFNLPYYLKNLIWFAFPAWPLMAWTYTRIRIGAQRWSVLGTAWIGAAAVLLAANPETYQDHLVWLLPPMALLGAAQLDGLRRGAAAFINWFGIMTFGFLAVFLWIGFFAMNYGWPAKLAERAAYFSPYYVPDIDPAPMAVALLFTPLWLWAITRKNIRGRQAVTNWAAGVTLAWALLMTLFLPWLDAAKSHAPVVHQMEAALAPELKQRFSDGLECISVAAADHRARIAWTQYGSLKLNVDDTACRYRLVQQPKNTASPQGWTQIWQGARPRNKVEGFALLEKAE</sequence>
<evidence type="ECO:0000313" key="2">
    <source>
        <dbReference type="EMBL" id="MFK7641216.1"/>
    </source>
</evidence>
<dbReference type="EMBL" id="JBJGEB010000001">
    <property type="protein sequence ID" value="MFK7641216.1"/>
    <property type="molecule type" value="Genomic_DNA"/>
</dbReference>
<feature type="transmembrane region" description="Helical" evidence="1">
    <location>
        <begin position="352"/>
        <end position="378"/>
    </location>
</feature>
<feature type="transmembrane region" description="Helical" evidence="1">
    <location>
        <begin position="398"/>
        <end position="416"/>
    </location>
</feature>
<dbReference type="EC" id="2.4.-.-" evidence="2"/>
<keyword evidence="1" id="KW-0472">Membrane</keyword>
<dbReference type="GO" id="GO:0016757">
    <property type="term" value="F:glycosyltransferase activity"/>
    <property type="evidence" value="ECO:0007669"/>
    <property type="project" value="UniProtKB-KW"/>
</dbReference>
<dbReference type="RefSeq" id="WP_405385352.1">
    <property type="nucleotide sequence ID" value="NZ_JBJGEB010000001.1"/>
</dbReference>
<feature type="transmembrane region" description="Helical" evidence="1">
    <location>
        <begin position="326"/>
        <end position="345"/>
    </location>
</feature>
<feature type="transmembrane region" description="Helical" evidence="1">
    <location>
        <begin position="301"/>
        <end position="320"/>
    </location>
</feature>
<keyword evidence="2" id="KW-0808">Transferase</keyword>
<accession>A0ABW8Q3L4</accession>
<protein>
    <submittedName>
        <fullName evidence="2">ArnT family glycosyltransferase</fullName>
        <ecNumber evidence="2">2.4.-.-</ecNumber>
    </submittedName>
</protein>
<feature type="transmembrane region" description="Helical" evidence="1">
    <location>
        <begin position="131"/>
        <end position="161"/>
    </location>
</feature>
<keyword evidence="1" id="KW-1133">Transmembrane helix</keyword>
<evidence type="ECO:0000256" key="1">
    <source>
        <dbReference type="SAM" id="Phobius"/>
    </source>
</evidence>
<name>A0ABW8Q3L4_9NEIS</name>